<dbReference type="EMBL" id="JADCNM010000001">
    <property type="protein sequence ID" value="KAG0501861.1"/>
    <property type="molecule type" value="Genomic_DNA"/>
</dbReference>
<dbReference type="Proteomes" id="UP000639772">
    <property type="component" value="Chromosome 1"/>
</dbReference>
<name>A0A835S0T8_VANPL</name>
<dbReference type="AlphaFoldDB" id="A0A835S0T8"/>
<evidence type="ECO:0000313" key="2">
    <source>
        <dbReference type="EMBL" id="KAG0501861.1"/>
    </source>
</evidence>
<feature type="region of interest" description="Disordered" evidence="1">
    <location>
        <begin position="1"/>
        <end position="49"/>
    </location>
</feature>
<reference evidence="2 3" key="1">
    <citation type="journal article" date="2020" name="Nat. Food">
        <title>A phased Vanilla planifolia genome enables genetic improvement of flavour and production.</title>
        <authorList>
            <person name="Hasing T."/>
            <person name="Tang H."/>
            <person name="Brym M."/>
            <person name="Khazi F."/>
            <person name="Huang T."/>
            <person name="Chambers A.H."/>
        </authorList>
    </citation>
    <scope>NUCLEOTIDE SEQUENCE [LARGE SCALE GENOMIC DNA]</scope>
    <source>
        <tissue evidence="2">Leaf</tissue>
    </source>
</reference>
<feature type="compositionally biased region" description="Basic and acidic residues" evidence="1">
    <location>
        <begin position="27"/>
        <end position="38"/>
    </location>
</feature>
<protein>
    <submittedName>
        <fullName evidence="2">Uncharacterized protein</fullName>
    </submittedName>
</protein>
<proteinExistence type="predicted"/>
<feature type="compositionally biased region" description="Polar residues" evidence="1">
    <location>
        <begin position="1"/>
        <end position="10"/>
    </location>
</feature>
<accession>A0A835S0T8</accession>
<comment type="caution">
    <text evidence="2">The sequence shown here is derived from an EMBL/GenBank/DDBJ whole genome shotgun (WGS) entry which is preliminary data.</text>
</comment>
<organism evidence="2 3">
    <name type="scientific">Vanilla planifolia</name>
    <name type="common">Vanilla</name>
    <dbReference type="NCBI Taxonomy" id="51239"/>
    <lineage>
        <taxon>Eukaryota</taxon>
        <taxon>Viridiplantae</taxon>
        <taxon>Streptophyta</taxon>
        <taxon>Embryophyta</taxon>
        <taxon>Tracheophyta</taxon>
        <taxon>Spermatophyta</taxon>
        <taxon>Magnoliopsida</taxon>
        <taxon>Liliopsida</taxon>
        <taxon>Asparagales</taxon>
        <taxon>Orchidaceae</taxon>
        <taxon>Vanilloideae</taxon>
        <taxon>Vanilleae</taxon>
        <taxon>Vanilla</taxon>
    </lineage>
</organism>
<sequence length="139" mass="15371">MVGNVSSSGIQPPASLLFRNEPSGYSDKGRRDEADRSSRCSGGSKARRSRLRKKVLTIVTTSDVASAGLTLALCRTVIACCGLRGRYLCGGREARRRTEKTRRRIRVVVVRSDGGRLPPFFYCSWIAVEDWNVVAIHNL</sequence>
<gene>
    <name evidence="2" type="ORF">HPP92_001933</name>
</gene>
<evidence type="ECO:0000256" key="1">
    <source>
        <dbReference type="SAM" id="MobiDB-lite"/>
    </source>
</evidence>
<evidence type="ECO:0000313" key="3">
    <source>
        <dbReference type="Proteomes" id="UP000639772"/>
    </source>
</evidence>